<dbReference type="EC" id="1.1.1.205" evidence="4"/>
<dbReference type="InterPro" id="IPR000644">
    <property type="entry name" value="CBS_dom"/>
</dbReference>
<dbReference type="PROSITE" id="PS51371">
    <property type="entry name" value="CBS"/>
    <property type="match status" value="2"/>
</dbReference>
<dbReference type="GO" id="GO:0003938">
    <property type="term" value="F:IMP dehydrogenase activity"/>
    <property type="evidence" value="ECO:0007669"/>
    <property type="project" value="UniProtKB-EC"/>
</dbReference>
<protein>
    <submittedName>
        <fullName evidence="4">Inosine-5'-monophosphate dehydrogenase</fullName>
        <ecNumber evidence="4">1.1.1.205</ecNumber>
    </submittedName>
</protein>
<dbReference type="PANTHER" id="PTHR43080:SF2">
    <property type="entry name" value="CBS DOMAIN-CONTAINING PROTEIN"/>
    <property type="match status" value="1"/>
</dbReference>
<accession>A0A286RFL7</accession>
<sequence length="147" mass="16595">MTLKEILAAKGSHVYTIHPEATLQDVVEELVQHNIGALVVCRRDPGEGREEILGIITERDILRRCAFSDHPLRSVRVEEVMSRNLTVAHPDYSVEQAMQLMTNNRIRHLPVVVDGRLVGIISIGDAVKAQLEQLAMENRFMKDYIQG</sequence>
<dbReference type="SMART" id="SM00116">
    <property type="entry name" value="CBS"/>
    <property type="match status" value="2"/>
</dbReference>
<reference evidence="4 5" key="1">
    <citation type="journal article" name="Front. Microbiol.">
        <title>Sugar Metabolism of the First Thermophilic Planctomycete Thermogutta terrifontis: Comparative Genomic and Transcriptomic Approaches.</title>
        <authorList>
            <person name="Elcheninov A.G."/>
            <person name="Menzel P."/>
            <person name="Gudbergsdottir S.R."/>
            <person name="Slesarev A.I."/>
            <person name="Kadnikov V.V."/>
            <person name="Krogh A."/>
            <person name="Bonch-Osmolovskaya E.A."/>
            <person name="Peng X."/>
            <person name="Kublanov I.V."/>
        </authorList>
    </citation>
    <scope>NUCLEOTIDE SEQUENCE [LARGE SCALE GENOMIC DNA]</scope>
    <source>
        <strain evidence="4 5">R1</strain>
    </source>
</reference>
<gene>
    <name evidence="4" type="ORF">THTE_2149</name>
</gene>
<dbReference type="CDD" id="cd04623">
    <property type="entry name" value="CBS_pair_bac_euk"/>
    <property type="match status" value="1"/>
</dbReference>
<keyword evidence="4" id="KW-0560">Oxidoreductase</keyword>
<feature type="domain" description="CBS" evidence="3">
    <location>
        <begin position="81"/>
        <end position="136"/>
    </location>
</feature>
<keyword evidence="1 2" id="KW-0129">CBS domain</keyword>
<dbReference type="PANTHER" id="PTHR43080">
    <property type="entry name" value="CBS DOMAIN-CONTAINING PROTEIN CBSX3, MITOCHONDRIAL"/>
    <property type="match status" value="1"/>
</dbReference>
<evidence type="ECO:0000256" key="1">
    <source>
        <dbReference type="ARBA" id="ARBA00023122"/>
    </source>
</evidence>
<dbReference type="Proteomes" id="UP000215086">
    <property type="component" value="Chromosome"/>
</dbReference>
<dbReference type="EMBL" id="CP018477">
    <property type="protein sequence ID" value="ASV74751.1"/>
    <property type="molecule type" value="Genomic_DNA"/>
</dbReference>
<evidence type="ECO:0000256" key="2">
    <source>
        <dbReference type="PROSITE-ProRule" id="PRU00703"/>
    </source>
</evidence>
<evidence type="ECO:0000313" key="5">
    <source>
        <dbReference type="Proteomes" id="UP000215086"/>
    </source>
</evidence>
<dbReference type="SUPFAM" id="SSF54631">
    <property type="entry name" value="CBS-domain pair"/>
    <property type="match status" value="1"/>
</dbReference>
<evidence type="ECO:0000259" key="3">
    <source>
        <dbReference type="PROSITE" id="PS51371"/>
    </source>
</evidence>
<dbReference type="KEGG" id="ttf:THTE_2149"/>
<dbReference type="RefSeq" id="WP_168175815.1">
    <property type="nucleotide sequence ID" value="NZ_CP018477.1"/>
</dbReference>
<keyword evidence="5" id="KW-1185">Reference proteome</keyword>
<evidence type="ECO:0000313" key="4">
    <source>
        <dbReference type="EMBL" id="ASV74751.1"/>
    </source>
</evidence>
<name>A0A286RFL7_9BACT</name>
<proteinExistence type="predicted"/>
<dbReference type="InterPro" id="IPR046342">
    <property type="entry name" value="CBS_dom_sf"/>
</dbReference>
<dbReference type="AlphaFoldDB" id="A0A286RFL7"/>
<organism evidence="4 5">
    <name type="scientific">Thermogutta terrifontis</name>
    <dbReference type="NCBI Taxonomy" id="1331910"/>
    <lineage>
        <taxon>Bacteria</taxon>
        <taxon>Pseudomonadati</taxon>
        <taxon>Planctomycetota</taxon>
        <taxon>Planctomycetia</taxon>
        <taxon>Pirellulales</taxon>
        <taxon>Thermoguttaceae</taxon>
        <taxon>Thermogutta</taxon>
    </lineage>
</organism>
<dbReference type="Gene3D" id="3.10.580.10">
    <property type="entry name" value="CBS-domain"/>
    <property type="match status" value="1"/>
</dbReference>
<dbReference type="Pfam" id="PF00571">
    <property type="entry name" value="CBS"/>
    <property type="match status" value="2"/>
</dbReference>
<feature type="domain" description="CBS" evidence="3">
    <location>
        <begin position="8"/>
        <end position="72"/>
    </location>
</feature>
<dbReference type="InterPro" id="IPR051257">
    <property type="entry name" value="Diverse_CBS-Domain"/>
</dbReference>
<dbReference type="InterPro" id="IPR044725">
    <property type="entry name" value="CBSX3_CBS_dom"/>
</dbReference>